<dbReference type="RefSeq" id="WP_101780154.1">
    <property type="nucleotide sequence ID" value="NZ_CABFNB010000037.1"/>
</dbReference>
<reference evidence="1 4" key="2">
    <citation type="journal article" date="2018" name="FEMS Microbiol. Ecol.">
        <title>Co-invading symbiotic mutualists of Medicago polymorpha retain high ancestral diversity and contain diverse accessory genomes.</title>
        <authorList>
            <person name="Porter S.S."/>
            <person name="Faber-Hammond J.J."/>
            <person name="Friesen M.L."/>
        </authorList>
    </citation>
    <scope>NUCLEOTIDE SEQUENCE [LARGE SCALE GENOMIC DNA]</scope>
    <source>
        <strain evidence="1 4">Str16</strain>
    </source>
</reference>
<reference evidence="2 3" key="3">
    <citation type="submission" date="2019-06" db="EMBL/GenBank/DDBJ databases">
        <authorList>
            <person name="Le Quere A."/>
            <person name="Colella S."/>
        </authorList>
    </citation>
    <scope>NUCLEOTIDE SEQUENCE [LARGE SCALE GENOMIC DNA]</scope>
    <source>
        <strain evidence="2">EmedicaeMD41</strain>
    </source>
</reference>
<name>A0A508WR84_9HYPH</name>
<dbReference type="EMBL" id="NBUC01000176">
    <property type="protein sequence ID" value="PLT92973.1"/>
    <property type="molecule type" value="Genomic_DNA"/>
</dbReference>
<reference evidence="1" key="1">
    <citation type="submission" date="2017-04" db="EMBL/GenBank/DDBJ databases">
        <authorList>
            <person name="Porter S."/>
            <person name="Friesen M.L."/>
            <person name="Faber-Hammond J."/>
        </authorList>
    </citation>
    <scope>NUCLEOTIDE SEQUENCE</scope>
    <source>
        <strain evidence="1">Str16</strain>
    </source>
</reference>
<gene>
    <name evidence="1" type="ORF">BMJ33_32540</name>
    <name evidence="2" type="ORF">EMEDMD4_1310022</name>
</gene>
<keyword evidence="4" id="KW-1185">Reference proteome</keyword>
<evidence type="ECO:0000313" key="4">
    <source>
        <dbReference type="Proteomes" id="UP001190825"/>
    </source>
</evidence>
<dbReference type="EMBL" id="CABFNB010000037">
    <property type="protein sequence ID" value="VTZ60028.1"/>
    <property type="molecule type" value="Genomic_DNA"/>
</dbReference>
<proteinExistence type="predicted"/>
<dbReference type="Proteomes" id="UP001190825">
    <property type="component" value="Unassembled WGS sequence"/>
</dbReference>
<evidence type="ECO:0000313" key="3">
    <source>
        <dbReference type="Proteomes" id="UP000507954"/>
    </source>
</evidence>
<dbReference type="AlphaFoldDB" id="A0A508WR84"/>
<accession>A0A508WR84</accession>
<sequence length="144" mass="15837">MAYSVGPIKRQQVDKAYRLIEAAGYNVDFQAWQDLCAMTFARNWPAPFAEEVITAENPLGYVAGVCILRPMHDRMYGRVLEVPVFIVVSAGGTRAASNSLLGFLSASARNKNCGFIRVMSLEPDNWPRSTDVSRGRGGILIPVD</sequence>
<organism evidence="2 3">
    <name type="scientific">Sinorhizobium medicae</name>
    <dbReference type="NCBI Taxonomy" id="110321"/>
    <lineage>
        <taxon>Bacteria</taxon>
        <taxon>Pseudomonadati</taxon>
        <taxon>Pseudomonadota</taxon>
        <taxon>Alphaproteobacteria</taxon>
        <taxon>Hyphomicrobiales</taxon>
        <taxon>Rhizobiaceae</taxon>
        <taxon>Sinorhizobium/Ensifer group</taxon>
        <taxon>Sinorhizobium</taxon>
    </lineage>
</organism>
<dbReference type="Proteomes" id="UP000507954">
    <property type="component" value="Unassembled WGS sequence"/>
</dbReference>
<evidence type="ECO:0000313" key="1">
    <source>
        <dbReference type="EMBL" id="PLT92973.1"/>
    </source>
</evidence>
<evidence type="ECO:0000313" key="2">
    <source>
        <dbReference type="EMBL" id="VTZ60028.1"/>
    </source>
</evidence>
<protein>
    <submittedName>
        <fullName evidence="2">Uncharacterized protein</fullName>
    </submittedName>
</protein>